<feature type="compositionally biased region" description="Polar residues" evidence="1">
    <location>
        <begin position="40"/>
        <end position="73"/>
    </location>
</feature>
<comment type="caution">
    <text evidence="2">The sequence shown here is derived from an EMBL/GenBank/DDBJ whole genome shotgun (WGS) entry which is preliminary data.</text>
</comment>
<sequence>MYTHSHGHAHIRMYTHTHTYACTHAHYTHAQIHTHLHTYTGGSEKNSVTASRQTTGQPPRQSQQSAARPHFSQSQMGWVGLGWVGSRIPKSYDTTCFSGAGGGGGGGGGGELRHLYR</sequence>
<proteinExistence type="predicted"/>
<gene>
    <name evidence="2" type="primary">PLEST011736</name>
    <name evidence="2" type="ORF">PLESTB_000882300</name>
</gene>
<dbReference type="AlphaFoldDB" id="A0A9W6F3Q8"/>
<feature type="region of interest" description="Disordered" evidence="1">
    <location>
        <begin position="37"/>
        <end position="73"/>
    </location>
</feature>
<evidence type="ECO:0000313" key="3">
    <source>
        <dbReference type="Proteomes" id="UP001165080"/>
    </source>
</evidence>
<organism evidence="2 3">
    <name type="scientific">Pleodorina starrii</name>
    <dbReference type="NCBI Taxonomy" id="330485"/>
    <lineage>
        <taxon>Eukaryota</taxon>
        <taxon>Viridiplantae</taxon>
        <taxon>Chlorophyta</taxon>
        <taxon>core chlorophytes</taxon>
        <taxon>Chlorophyceae</taxon>
        <taxon>CS clade</taxon>
        <taxon>Chlamydomonadales</taxon>
        <taxon>Volvocaceae</taxon>
        <taxon>Pleodorina</taxon>
    </lineage>
</organism>
<keyword evidence="3" id="KW-1185">Reference proteome</keyword>
<feature type="region of interest" description="Disordered" evidence="1">
    <location>
        <begin position="97"/>
        <end position="117"/>
    </location>
</feature>
<reference evidence="2 3" key="1">
    <citation type="journal article" date="2023" name="Commun. Biol.">
        <title>Reorganization of the ancestral sex-determining regions during the evolution of trioecy in Pleodorina starrii.</title>
        <authorList>
            <person name="Takahashi K."/>
            <person name="Suzuki S."/>
            <person name="Kawai-Toyooka H."/>
            <person name="Yamamoto K."/>
            <person name="Hamaji T."/>
            <person name="Ootsuki R."/>
            <person name="Yamaguchi H."/>
            <person name="Kawachi M."/>
            <person name="Higashiyama T."/>
            <person name="Nozaki H."/>
        </authorList>
    </citation>
    <scope>NUCLEOTIDE SEQUENCE [LARGE SCALE GENOMIC DNA]</scope>
    <source>
        <strain evidence="2 3">NIES-4479</strain>
    </source>
</reference>
<feature type="compositionally biased region" description="Gly residues" evidence="1">
    <location>
        <begin position="99"/>
        <end position="110"/>
    </location>
</feature>
<dbReference type="EMBL" id="BRXU01000010">
    <property type="protein sequence ID" value="GLC54586.1"/>
    <property type="molecule type" value="Genomic_DNA"/>
</dbReference>
<dbReference type="Proteomes" id="UP001165080">
    <property type="component" value="Unassembled WGS sequence"/>
</dbReference>
<name>A0A9W6F3Q8_9CHLO</name>
<evidence type="ECO:0000313" key="2">
    <source>
        <dbReference type="EMBL" id="GLC54586.1"/>
    </source>
</evidence>
<accession>A0A9W6F3Q8</accession>
<protein>
    <submittedName>
        <fullName evidence="2">Uncharacterized protein</fullName>
    </submittedName>
</protein>
<evidence type="ECO:0000256" key="1">
    <source>
        <dbReference type="SAM" id="MobiDB-lite"/>
    </source>
</evidence>